<reference evidence="1" key="1">
    <citation type="submission" date="2020-04" db="EMBL/GenBank/DDBJ databases">
        <authorList>
            <person name="Chiriac C."/>
            <person name="Salcher M."/>
            <person name="Ghai R."/>
            <person name="Kavagutti S V."/>
        </authorList>
    </citation>
    <scope>NUCLEOTIDE SEQUENCE</scope>
</reference>
<dbReference type="EMBL" id="LR796670">
    <property type="protein sequence ID" value="CAB4158802.1"/>
    <property type="molecule type" value="Genomic_DNA"/>
</dbReference>
<accession>A0A6J5NJC3</accession>
<evidence type="ECO:0000313" key="1">
    <source>
        <dbReference type="EMBL" id="CAB4158802.1"/>
    </source>
</evidence>
<proteinExistence type="predicted"/>
<protein>
    <submittedName>
        <fullName evidence="1">Uncharacterized protein</fullName>
    </submittedName>
</protein>
<organism evidence="1">
    <name type="scientific">uncultured Caudovirales phage</name>
    <dbReference type="NCBI Taxonomy" id="2100421"/>
    <lineage>
        <taxon>Viruses</taxon>
        <taxon>Duplodnaviria</taxon>
        <taxon>Heunggongvirae</taxon>
        <taxon>Uroviricota</taxon>
        <taxon>Caudoviricetes</taxon>
        <taxon>Peduoviridae</taxon>
        <taxon>Maltschvirus</taxon>
        <taxon>Maltschvirus maltsch</taxon>
    </lineage>
</organism>
<name>A0A6J5NJC3_9CAUD</name>
<sequence>MKIGTKTHYLANMSKSTKNLFEEYCERAHRARVSDWLIVSPQLAEKLNQITKQKNGRKRSKSW</sequence>
<gene>
    <name evidence="1" type="ORF">UFOVP699_33</name>
</gene>